<dbReference type="WBParaSite" id="Pan_g23707.t1">
    <property type="protein sequence ID" value="Pan_g23707.t1"/>
    <property type="gene ID" value="Pan_g23707"/>
</dbReference>
<dbReference type="GO" id="GO:0031902">
    <property type="term" value="C:late endosome membrane"/>
    <property type="evidence" value="ECO:0007669"/>
    <property type="project" value="UniProtKB-SubCell"/>
</dbReference>
<reference evidence="11" key="1">
    <citation type="journal article" date="2013" name="Genetics">
        <title>The draft genome and transcriptome of Panagrellus redivivus are shaped by the harsh demands of a free-living lifestyle.</title>
        <authorList>
            <person name="Srinivasan J."/>
            <person name="Dillman A.R."/>
            <person name="Macchietto M.G."/>
            <person name="Heikkinen L."/>
            <person name="Lakso M."/>
            <person name="Fracchia K.M."/>
            <person name="Antoshechkin I."/>
            <person name="Mortazavi A."/>
            <person name="Wong G."/>
            <person name="Sternberg P.W."/>
        </authorList>
    </citation>
    <scope>NUCLEOTIDE SEQUENCE [LARGE SCALE GENOMIC DNA]</scope>
    <source>
        <strain evidence="11">MT8872</strain>
    </source>
</reference>
<dbReference type="Proteomes" id="UP000492821">
    <property type="component" value="Unassembled WGS sequence"/>
</dbReference>
<dbReference type="PROSITE" id="PS51314">
    <property type="entry name" value="VPS37_C"/>
    <property type="match status" value="1"/>
</dbReference>
<evidence type="ECO:0000259" key="10">
    <source>
        <dbReference type="PROSITE" id="PS51314"/>
    </source>
</evidence>
<dbReference type="GO" id="GO:0006623">
    <property type="term" value="P:protein targeting to vacuole"/>
    <property type="evidence" value="ECO:0007669"/>
    <property type="project" value="TreeGrafter"/>
</dbReference>
<dbReference type="PANTHER" id="PTHR13678:SF27">
    <property type="entry name" value="LD45836P"/>
    <property type="match status" value="1"/>
</dbReference>
<evidence type="ECO:0000313" key="11">
    <source>
        <dbReference type="Proteomes" id="UP000492821"/>
    </source>
</evidence>
<feature type="domain" description="VPS37 C-terminal" evidence="10">
    <location>
        <begin position="78"/>
        <end position="167"/>
    </location>
</feature>
<name>A0A7E4VQN4_PANRE</name>
<evidence type="ECO:0000256" key="6">
    <source>
        <dbReference type="ARBA" id="ARBA00025010"/>
    </source>
</evidence>
<accession>A0A7E4VQN4</accession>
<dbReference type="InterPro" id="IPR029012">
    <property type="entry name" value="Helix_hairpin_bin_sf"/>
</dbReference>
<reference evidence="12" key="2">
    <citation type="submission" date="2020-10" db="UniProtKB">
        <authorList>
            <consortium name="WormBaseParasite"/>
        </authorList>
    </citation>
    <scope>IDENTIFICATION</scope>
</reference>
<dbReference type="Gene3D" id="1.10.287.660">
    <property type="entry name" value="Helix hairpin bin"/>
    <property type="match status" value="1"/>
</dbReference>
<evidence type="ECO:0000256" key="9">
    <source>
        <dbReference type="SAM" id="MobiDB-lite"/>
    </source>
</evidence>
<comment type="function">
    <text evidence="6">Component of the ESCRT-I complex, a regulator of vesicular trafficking process. Required for the sorting of endocytic ubiquitinated cargos into multivesicular bodies. May be involved in cell growth and differentiation.</text>
</comment>
<comment type="subcellular location">
    <subcellularLocation>
        <location evidence="1">Late endosome membrane</location>
        <topology evidence="1">Peripheral membrane protein</topology>
    </subcellularLocation>
</comment>
<keyword evidence="8" id="KW-0175">Coiled coil</keyword>
<organism evidence="11 12">
    <name type="scientific">Panagrellus redivivus</name>
    <name type="common">Microworm</name>
    <dbReference type="NCBI Taxonomy" id="6233"/>
    <lineage>
        <taxon>Eukaryota</taxon>
        <taxon>Metazoa</taxon>
        <taxon>Ecdysozoa</taxon>
        <taxon>Nematoda</taxon>
        <taxon>Chromadorea</taxon>
        <taxon>Rhabditida</taxon>
        <taxon>Tylenchina</taxon>
        <taxon>Panagrolaimomorpha</taxon>
        <taxon>Panagrolaimoidea</taxon>
        <taxon>Panagrolaimidae</taxon>
        <taxon>Panagrellus</taxon>
    </lineage>
</organism>
<keyword evidence="3 7" id="KW-0813">Transport</keyword>
<keyword evidence="4" id="KW-0967">Endosome</keyword>
<dbReference type="InterPro" id="IPR009851">
    <property type="entry name" value="Mod_r"/>
</dbReference>
<dbReference type="InterPro" id="IPR037202">
    <property type="entry name" value="ESCRT_assembly_dom"/>
</dbReference>
<sequence length="207" mass="23012">MQNLRHYTDDQLKSLLSDDSQIDSLIDALPQVSQLPSEREVKLAQSKSMAECNLSMEPQVQEARAKLSKTYTEALKTKQEVESLKEKLDNVAENRSLDVVSALLQAASREAEDESEKIAEQFANGQVEIAEFVRTFEEKRKLAHKRKVKSEKLAEILRSQVYPPAAANPPNRQSHPAAHGSTPYPVAYPPIPGRAPPIGNFGYPSFG</sequence>
<keyword evidence="11" id="KW-1185">Reference proteome</keyword>
<dbReference type="PANTHER" id="PTHR13678">
    <property type="entry name" value="VACUOLAR PROTEIN SORTING-ASSOCIATED PROTEIN 37"/>
    <property type="match status" value="1"/>
</dbReference>
<dbReference type="GO" id="GO:0006612">
    <property type="term" value="P:protein targeting to membrane"/>
    <property type="evidence" value="ECO:0007669"/>
    <property type="project" value="TreeGrafter"/>
</dbReference>
<evidence type="ECO:0000256" key="8">
    <source>
        <dbReference type="SAM" id="Coils"/>
    </source>
</evidence>
<keyword evidence="5 7" id="KW-0653">Protein transport</keyword>
<proteinExistence type="inferred from homology"/>
<feature type="region of interest" description="Disordered" evidence="9">
    <location>
        <begin position="162"/>
        <end position="190"/>
    </location>
</feature>
<evidence type="ECO:0000256" key="7">
    <source>
        <dbReference type="PROSITE-ProRule" id="PRU00646"/>
    </source>
</evidence>
<evidence type="ECO:0000256" key="5">
    <source>
        <dbReference type="ARBA" id="ARBA00022927"/>
    </source>
</evidence>
<dbReference type="GO" id="GO:0000813">
    <property type="term" value="C:ESCRT I complex"/>
    <property type="evidence" value="ECO:0007669"/>
    <property type="project" value="TreeGrafter"/>
</dbReference>
<evidence type="ECO:0000256" key="3">
    <source>
        <dbReference type="ARBA" id="ARBA00022448"/>
    </source>
</evidence>
<dbReference type="AlphaFoldDB" id="A0A7E4VQN4"/>
<protein>
    <submittedName>
        <fullName evidence="12">VPS37 C-terminal domain-containing protein</fullName>
    </submittedName>
</protein>
<dbReference type="SUPFAM" id="SSF140111">
    <property type="entry name" value="Endosomal sorting complex assembly domain"/>
    <property type="match status" value="1"/>
</dbReference>
<evidence type="ECO:0000256" key="1">
    <source>
        <dbReference type="ARBA" id="ARBA00004633"/>
    </source>
</evidence>
<dbReference type="GO" id="GO:0043162">
    <property type="term" value="P:ubiquitin-dependent protein catabolic process via the multivesicular body sorting pathway"/>
    <property type="evidence" value="ECO:0007669"/>
    <property type="project" value="TreeGrafter"/>
</dbReference>
<comment type="similarity">
    <text evidence="2">Belongs to the VPS37 family.</text>
</comment>
<evidence type="ECO:0000256" key="2">
    <source>
        <dbReference type="ARBA" id="ARBA00007617"/>
    </source>
</evidence>
<feature type="coiled-coil region" evidence="8">
    <location>
        <begin position="74"/>
        <end position="124"/>
    </location>
</feature>
<evidence type="ECO:0000256" key="4">
    <source>
        <dbReference type="ARBA" id="ARBA00022753"/>
    </source>
</evidence>
<dbReference type="Pfam" id="PF07200">
    <property type="entry name" value="Mod_r"/>
    <property type="match status" value="1"/>
</dbReference>
<evidence type="ECO:0000313" key="12">
    <source>
        <dbReference type="WBParaSite" id="Pan_g23707.t1"/>
    </source>
</evidence>